<keyword evidence="2" id="KW-0731">Sigma factor</keyword>
<evidence type="ECO:0008006" key="11">
    <source>
        <dbReference type="Google" id="ProtNLM"/>
    </source>
</evidence>
<keyword evidence="4" id="KW-0804">Transcription</keyword>
<dbReference type="InterPro" id="IPR013325">
    <property type="entry name" value="RNA_pol_sigma_r2"/>
</dbReference>
<evidence type="ECO:0000256" key="4">
    <source>
        <dbReference type="ARBA" id="ARBA00023163"/>
    </source>
</evidence>
<accession>A0A0S7WQU4</accession>
<dbReference type="InterPro" id="IPR013324">
    <property type="entry name" value="RNA_pol_sigma_r3/r4-like"/>
</dbReference>
<dbReference type="InterPro" id="IPR036388">
    <property type="entry name" value="WH-like_DNA-bd_sf"/>
</dbReference>
<feature type="domain" description="RNA polymerase sigma-70 region 4" evidence="8">
    <location>
        <begin position="213"/>
        <end position="265"/>
    </location>
</feature>
<sequence>MDCTEDRALRLYLEEIGEEQLLTAEEERELAERVRRGDREALERLVKANLRFAVDVAKRYRPSGLSLLDLINQGNLGLIEAAKRFDPDRGFRFITYAIWWVRQSILQAIAEQSGITRLPLEKANMAYKIGRMRRRFGQEHHRDPTVREIALELDVNPRDVQLVQEALGSPISLDGVWAGEGDEELSGRFLDPDASRIDDELSERFLQRDIDSALEVLTPREGRILRLYFGIDGEKVQTLQQIGDELGLTRERVRQIKESAIKKLRRLPEGKRLKAYLN</sequence>
<keyword evidence="3" id="KW-0238">DNA-binding</keyword>
<gene>
    <name evidence="9" type="ORF">AMJ39_07745</name>
</gene>
<dbReference type="SUPFAM" id="SSF88946">
    <property type="entry name" value="Sigma2 domain of RNA polymerase sigma factors"/>
    <property type="match status" value="1"/>
</dbReference>
<dbReference type="InterPro" id="IPR007630">
    <property type="entry name" value="RNA_pol_sigma70_r4"/>
</dbReference>
<dbReference type="Pfam" id="PF04542">
    <property type="entry name" value="Sigma70_r2"/>
    <property type="match status" value="1"/>
</dbReference>
<evidence type="ECO:0000259" key="7">
    <source>
        <dbReference type="Pfam" id="PF04542"/>
    </source>
</evidence>
<dbReference type="InterPro" id="IPR007624">
    <property type="entry name" value="RNA_pol_sigma70_r3"/>
</dbReference>
<protein>
    <recommendedName>
        <fullName evidence="11">RNA polymerase subunit sigma</fullName>
    </recommendedName>
</protein>
<dbReference type="Pfam" id="PF04539">
    <property type="entry name" value="Sigma70_r3"/>
    <property type="match status" value="1"/>
</dbReference>
<dbReference type="InterPro" id="IPR009042">
    <property type="entry name" value="RNA_pol_sigma70_r1_2"/>
</dbReference>
<dbReference type="InterPro" id="IPR000943">
    <property type="entry name" value="RNA_pol_sigma70"/>
</dbReference>
<keyword evidence="1" id="KW-0805">Transcription regulation</keyword>
<evidence type="ECO:0000313" key="10">
    <source>
        <dbReference type="Proteomes" id="UP000052008"/>
    </source>
</evidence>
<dbReference type="NCBIfam" id="TIGR02937">
    <property type="entry name" value="sigma70-ECF"/>
    <property type="match status" value="1"/>
</dbReference>
<reference evidence="9 10" key="1">
    <citation type="journal article" date="2015" name="Microbiome">
        <title>Genomic resolution of linkages in carbon, nitrogen, and sulfur cycling among widespread estuary sediment bacteria.</title>
        <authorList>
            <person name="Baker B.J."/>
            <person name="Lazar C.S."/>
            <person name="Teske A.P."/>
            <person name="Dick G.J."/>
        </authorList>
    </citation>
    <scope>NUCLEOTIDE SEQUENCE [LARGE SCALE GENOMIC DNA]</scope>
    <source>
        <strain evidence="9">DG_24</strain>
    </source>
</reference>
<dbReference type="Pfam" id="PF00140">
    <property type="entry name" value="Sigma70_r1_2"/>
    <property type="match status" value="1"/>
</dbReference>
<dbReference type="Pfam" id="PF04545">
    <property type="entry name" value="Sigma70_r4"/>
    <property type="match status" value="1"/>
</dbReference>
<comment type="caution">
    <text evidence="9">The sequence shown here is derived from an EMBL/GenBank/DDBJ whole genome shotgun (WGS) entry which is preliminary data.</text>
</comment>
<dbReference type="EMBL" id="LIZS01000056">
    <property type="protein sequence ID" value="KPJ52490.1"/>
    <property type="molecule type" value="Genomic_DNA"/>
</dbReference>
<dbReference type="PIRSF" id="PIRSF000770">
    <property type="entry name" value="RNA_pol_sigma-SigE/K"/>
    <property type="match status" value="1"/>
</dbReference>
<evidence type="ECO:0000256" key="1">
    <source>
        <dbReference type="ARBA" id="ARBA00023015"/>
    </source>
</evidence>
<evidence type="ECO:0000256" key="2">
    <source>
        <dbReference type="ARBA" id="ARBA00023082"/>
    </source>
</evidence>
<proteinExistence type="predicted"/>
<dbReference type="Gene3D" id="1.10.601.10">
    <property type="entry name" value="RNA Polymerase Primary Sigma Factor"/>
    <property type="match status" value="1"/>
</dbReference>
<dbReference type="PANTHER" id="PTHR30603">
    <property type="entry name" value="RNA POLYMERASE SIGMA FACTOR RPO"/>
    <property type="match status" value="1"/>
</dbReference>
<dbReference type="PANTHER" id="PTHR30603:SF47">
    <property type="entry name" value="RNA POLYMERASE SIGMA FACTOR SIGD, CHLOROPLASTIC"/>
    <property type="match status" value="1"/>
</dbReference>
<dbReference type="GO" id="GO:0016987">
    <property type="term" value="F:sigma factor activity"/>
    <property type="evidence" value="ECO:0007669"/>
    <property type="project" value="UniProtKB-KW"/>
</dbReference>
<name>A0A0S7WQU4_UNCT6</name>
<dbReference type="InterPro" id="IPR007627">
    <property type="entry name" value="RNA_pol_sigma70_r2"/>
</dbReference>
<dbReference type="STRING" id="1703770.AMJ39_07745"/>
<evidence type="ECO:0000259" key="5">
    <source>
        <dbReference type="Pfam" id="PF00140"/>
    </source>
</evidence>
<evidence type="ECO:0000259" key="8">
    <source>
        <dbReference type="Pfam" id="PF04545"/>
    </source>
</evidence>
<dbReference type="InterPro" id="IPR014284">
    <property type="entry name" value="RNA_pol_sigma-70_dom"/>
</dbReference>
<dbReference type="Gene3D" id="1.10.10.10">
    <property type="entry name" value="Winged helix-like DNA-binding domain superfamily/Winged helix DNA-binding domain"/>
    <property type="match status" value="2"/>
</dbReference>
<dbReference type="GO" id="GO:0003677">
    <property type="term" value="F:DNA binding"/>
    <property type="evidence" value="ECO:0007669"/>
    <property type="project" value="UniProtKB-KW"/>
</dbReference>
<feature type="domain" description="RNA polymerase sigma-70 region 1.2" evidence="5">
    <location>
        <begin position="8"/>
        <end position="39"/>
    </location>
</feature>
<evidence type="ECO:0000259" key="6">
    <source>
        <dbReference type="Pfam" id="PF04539"/>
    </source>
</evidence>
<dbReference type="PATRIC" id="fig|1703770.3.peg.2138"/>
<feature type="domain" description="RNA polymerase sigma-70 region 2" evidence="7">
    <location>
        <begin position="45"/>
        <end position="112"/>
    </location>
</feature>
<evidence type="ECO:0000256" key="3">
    <source>
        <dbReference type="ARBA" id="ARBA00023125"/>
    </source>
</evidence>
<dbReference type="Proteomes" id="UP000052008">
    <property type="component" value="Unassembled WGS sequence"/>
</dbReference>
<dbReference type="SUPFAM" id="SSF88659">
    <property type="entry name" value="Sigma3 and sigma4 domains of RNA polymerase sigma factors"/>
    <property type="match status" value="2"/>
</dbReference>
<organism evidence="9 10">
    <name type="scientific">candidate division TA06 bacterium DG_24</name>
    <dbReference type="NCBI Taxonomy" id="1703770"/>
    <lineage>
        <taxon>Bacteria</taxon>
        <taxon>Bacteria division TA06</taxon>
    </lineage>
</organism>
<dbReference type="PRINTS" id="PR00046">
    <property type="entry name" value="SIGMA70FCT"/>
</dbReference>
<dbReference type="InterPro" id="IPR050239">
    <property type="entry name" value="Sigma-70_RNA_pol_init_factors"/>
</dbReference>
<dbReference type="CDD" id="cd06171">
    <property type="entry name" value="Sigma70_r4"/>
    <property type="match status" value="1"/>
</dbReference>
<dbReference type="AlphaFoldDB" id="A0A0S7WQU4"/>
<evidence type="ECO:0000313" key="9">
    <source>
        <dbReference type="EMBL" id="KPJ52490.1"/>
    </source>
</evidence>
<feature type="domain" description="RNA polymerase sigma-70 region 3" evidence="6">
    <location>
        <begin position="127"/>
        <end position="192"/>
    </location>
</feature>
<dbReference type="GO" id="GO:0006352">
    <property type="term" value="P:DNA-templated transcription initiation"/>
    <property type="evidence" value="ECO:0007669"/>
    <property type="project" value="InterPro"/>
</dbReference>